<keyword evidence="6" id="KW-1185">Reference proteome</keyword>
<feature type="active site" description="Proton acceptor" evidence="3">
    <location>
        <position position="188"/>
    </location>
</feature>
<dbReference type="Gene3D" id="3.40.1090.10">
    <property type="entry name" value="Cytosolic phospholipase A2 catalytic domain"/>
    <property type="match status" value="1"/>
</dbReference>
<keyword evidence="3" id="KW-0442">Lipid degradation</keyword>
<evidence type="ECO:0000313" key="6">
    <source>
        <dbReference type="Proteomes" id="UP000576209"/>
    </source>
</evidence>
<dbReference type="PANTHER" id="PTHR32176:SF92">
    <property type="entry name" value="XYLOSE ISOMERASE"/>
    <property type="match status" value="1"/>
</dbReference>
<dbReference type="AlphaFoldDB" id="A0A840EB23"/>
<evidence type="ECO:0000256" key="1">
    <source>
        <dbReference type="ARBA" id="ARBA00010240"/>
    </source>
</evidence>
<keyword evidence="2 3" id="KW-0443">Lipid metabolism</keyword>
<evidence type="ECO:0000256" key="2">
    <source>
        <dbReference type="ARBA" id="ARBA00023098"/>
    </source>
</evidence>
<dbReference type="GO" id="GO:0004620">
    <property type="term" value="F:phospholipase activity"/>
    <property type="evidence" value="ECO:0007669"/>
    <property type="project" value="TreeGrafter"/>
</dbReference>
<name>A0A840EB23_9BACT</name>
<evidence type="ECO:0000259" key="4">
    <source>
        <dbReference type="PROSITE" id="PS51635"/>
    </source>
</evidence>
<protein>
    <submittedName>
        <fullName evidence="5">Patatin-like phospholipase/acyl hydrolase</fullName>
    </submittedName>
</protein>
<keyword evidence="3 5" id="KW-0378">Hydrolase</keyword>
<dbReference type="GO" id="GO:0047372">
    <property type="term" value="F:monoacylglycerol lipase activity"/>
    <property type="evidence" value="ECO:0007669"/>
    <property type="project" value="TreeGrafter"/>
</dbReference>
<dbReference type="PANTHER" id="PTHR32176">
    <property type="entry name" value="XYLOSE ISOMERASE"/>
    <property type="match status" value="1"/>
</dbReference>
<dbReference type="RefSeq" id="WP_183497369.1">
    <property type="nucleotide sequence ID" value="NZ_JACIFF010000017.1"/>
</dbReference>
<reference evidence="5 6" key="1">
    <citation type="submission" date="2020-08" db="EMBL/GenBank/DDBJ databases">
        <title>Genomic Encyclopedia of Type Strains, Phase IV (KMG-IV): sequencing the most valuable type-strain genomes for metagenomic binning, comparative biology and taxonomic classification.</title>
        <authorList>
            <person name="Goeker M."/>
        </authorList>
    </citation>
    <scope>NUCLEOTIDE SEQUENCE [LARGE SCALE GENOMIC DNA]</scope>
    <source>
        <strain evidence="5 6">DSM 105137</strain>
    </source>
</reference>
<feature type="short sequence motif" description="GXGXXG" evidence="3">
    <location>
        <begin position="11"/>
        <end position="16"/>
    </location>
</feature>
<proteinExistence type="inferred from homology"/>
<dbReference type="Proteomes" id="UP000576209">
    <property type="component" value="Unassembled WGS sequence"/>
</dbReference>
<dbReference type="SUPFAM" id="SSF52151">
    <property type="entry name" value="FabD/lysophospholipase-like"/>
    <property type="match status" value="1"/>
</dbReference>
<dbReference type="InterPro" id="IPR002641">
    <property type="entry name" value="PNPLA_dom"/>
</dbReference>
<evidence type="ECO:0000256" key="3">
    <source>
        <dbReference type="PROSITE-ProRule" id="PRU01161"/>
    </source>
</evidence>
<feature type="active site" description="Nucleophile" evidence="3">
    <location>
        <position position="45"/>
    </location>
</feature>
<dbReference type="GO" id="GO:0016042">
    <property type="term" value="P:lipid catabolic process"/>
    <property type="evidence" value="ECO:0007669"/>
    <property type="project" value="UniProtKB-UniRule"/>
</dbReference>
<feature type="short sequence motif" description="GXSXG" evidence="3">
    <location>
        <begin position="43"/>
        <end position="47"/>
    </location>
</feature>
<evidence type="ECO:0000313" key="5">
    <source>
        <dbReference type="EMBL" id="MBB4081143.1"/>
    </source>
</evidence>
<comment type="caution">
    <text evidence="5">The sequence shown here is derived from an EMBL/GenBank/DDBJ whole genome shotgun (WGS) entry which is preliminary data.</text>
</comment>
<sequence length="340" mass="38387">MRRLRVLSIDGGGLRGVIPLQVIKYIEKITGKQIHQIFDVVAGTSTGALLTCAILIEDENNVVVGQRLYSADTIQEIYTLEGKAIFPRLNTFRRFQSIYQPSYKADSLDNTLDKYFGSRRISDCLLPVFITAYDIHREKPVYFTTREANLDPYKNSLLTEVCRASSAAPTYFPTFAMDYEREKIHCIDGGIFMNNPSFGVLSEILANIDSKYYQVDFINGLSQIHLLSIGTGSSTGNLDSQKAKNWGKFQWARPVIDLAMRGPVEVTDQHLQVLFQLHQSSSNYLRVNVSLEDSKTDMANSSDAILDYWIQATNSQITQNETARLHIRSFLEDSGVEIIE</sequence>
<dbReference type="Pfam" id="PF01734">
    <property type="entry name" value="Patatin"/>
    <property type="match status" value="1"/>
</dbReference>
<gene>
    <name evidence="5" type="ORF">GGR28_003791</name>
</gene>
<organism evidence="5 6">
    <name type="scientific">Neolewinella aquimaris</name>
    <dbReference type="NCBI Taxonomy" id="1835722"/>
    <lineage>
        <taxon>Bacteria</taxon>
        <taxon>Pseudomonadati</taxon>
        <taxon>Bacteroidota</taxon>
        <taxon>Saprospiria</taxon>
        <taxon>Saprospirales</taxon>
        <taxon>Lewinellaceae</taxon>
        <taxon>Neolewinella</taxon>
    </lineage>
</organism>
<dbReference type="InterPro" id="IPR016035">
    <property type="entry name" value="Acyl_Trfase/lysoPLipase"/>
</dbReference>
<dbReference type="PROSITE" id="PS51635">
    <property type="entry name" value="PNPLA"/>
    <property type="match status" value="1"/>
</dbReference>
<dbReference type="EMBL" id="JACIFF010000017">
    <property type="protein sequence ID" value="MBB4081143.1"/>
    <property type="molecule type" value="Genomic_DNA"/>
</dbReference>
<comment type="similarity">
    <text evidence="1">Belongs to the patatin family.</text>
</comment>
<feature type="short sequence motif" description="DGA/G" evidence="3">
    <location>
        <begin position="188"/>
        <end position="190"/>
    </location>
</feature>
<feature type="domain" description="PNPLA" evidence="4">
    <location>
        <begin position="7"/>
        <end position="201"/>
    </location>
</feature>
<accession>A0A840EB23</accession>